<dbReference type="Gene3D" id="2.40.50.100">
    <property type="match status" value="1"/>
</dbReference>
<keyword evidence="4 9" id="KW-1003">Cell membrane</keyword>
<evidence type="ECO:0000256" key="6">
    <source>
        <dbReference type="ARBA" id="ARBA00022692"/>
    </source>
</evidence>
<comment type="caution">
    <text evidence="13">The sequence shown here is derived from an EMBL/GenBank/DDBJ whole genome shotgun (WGS) entry which is preliminary data.</text>
</comment>
<keyword evidence="14" id="KW-1185">Reference proteome</keyword>
<evidence type="ECO:0000313" key="14">
    <source>
        <dbReference type="Proteomes" id="UP001297272"/>
    </source>
</evidence>
<dbReference type="PANTHER" id="PTHR30386">
    <property type="entry name" value="MEMBRANE FUSION SUBUNIT OF EMRAB-TOLC MULTIDRUG EFFLUX PUMP"/>
    <property type="match status" value="1"/>
</dbReference>
<keyword evidence="3 9" id="KW-0813">Transport</keyword>
<dbReference type="InterPro" id="IPR010129">
    <property type="entry name" value="T1SS_HlyD"/>
</dbReference>
<dbReference type="Gene3D" id="1.10.287.1490">
    <property type="match status" value="1"/>
</dbReference>
<dbReference type="InterPro" id="IPR058781">
    <property type="entry name" value="HH_AprE-like"/>
</dbReference>
<name>A0ABS5S050_9HYPH</name>
<evidence type="ECO:0000256" key="3">
    <source>
        <dbReference type="ARBA" id="ARBA00022448"/>
    </source>
</evidence>
<feature type="coiled-coil region" evidence="10">
    <location>
        <begin position="154"/>
        <end position="188"/>
    </location>
</feature>
<dbReference type="Pfam" id="PF26002">
    <property type="entry name" value="Beta-barrel_AprE"/>
    <property type="match status" value="1"/>
</dbReference>
<evidence type="ECO:0000259" key="11">
    <source>
        <dbReference type="Pfam" id="PF25994"/>
    </source>
</evidence>
<keyword evidence="7" id="KW-1133">Transmembrane helix</keyword>
<evidence type="ECO:0000259" key="12">
    <source>
        <dbReference type="Pfam" id="PF26002"/>
    </source>
</evidence>
<feature type="domain" description="AprE-like long alpha-helical hairpin" evidence="11">
    <location>
        <begin position="93"/>
        <end position="282"/>
    </location>
</feature>
<dbReference type="InterPro" id="IPR058982">
    <property type="entry name" value="Beta-barrel_AprE"/>
</dbReference>
<keyword evidence="8" id="KW-0472">Membrane</keyword>
<evidence type="ECO:0000256" key="10">
    <source>
        <dbReference type="SAM" id="Coils"/>
    </source>
</evidence>
<keyword evidence="5 9" id="KW-0997">Cell inner membrane</keyword>
<evidence type="ECO:0000256" key="2">
    <source>
        <dbReference type="ARBA" id="ARBA00009477"/>
    </source>
</evidence>
<dbReference type="Proteomes" id="UP001297272">
    <property type="component" value="Unassembled WGS sequence"/>
</dbReference>
<organism evidence="13 14">
    <name type="scientific">Tianweitania aestuarii</name>
    <dbReference type="NCBI Taxonomy" id="2814886"/>
    <lineage>
        <taxon>Bacteria</taxon>
        <taxon>Pseudomonadati</taxon>
        <taxon>Pseudomonadota</taxon>
        <taxon>Alphaproteobacteria</taxon>
        <taxon>Hyphomicrobiales</taxon>
        <taxon>Phyllobacteriaceae</taxon>
        <taxon>Tianweitania</taxon>
    </lineage>
</organism>
<dbReference type="NCBIfam" id="TIGR01843">
    <property type="entry name" value="type_I_hlyD"/>
    <property type="match status" value="1"/>
</dbReference>
<evidence type="ECO:0000256" key="7">
    <source>
        <dbReference type="ARBA" id="ARBA00022989"/>
    </source>
</evidence>
<protein>
    <recommendedName>
        <fullName evidence="9">Membrane fusion protein (MFP) family protein</fullName>
    </recommendedName>
</protein>
<evidence type="ECO:0000256" key="8">
    <source>
        <dbReference type="ARBA" id="ARBA00023136"/>
    </source>
</evidence>
<dbReference type="PANTHER" id="PTHR30386:SF17">
    <property type="entry name" value="ALKALINE PROTEASE SECRETION PROTEIN APRE"/>
    <property type="match status" value="1"/>
</dbReference>
<feature type="domain" description="AprE-like beta-barrel" evidence="12">
    <location>
        <begin position="325"/>
        <end position="412"/>
    </location>
</feature>
<dbReference type="InterPro" id="IPR050739">
    <property type="entry name" value="MFP"/>
</dbReference>
<evidence type="ECO:0000256" key="9">
    <source>
        <dbReference type="RuleBase" id="RU365093"/>
    </source>
</evidence>
<accession>A0ABS5S050</accession>
<dbReference type="EMBL" id="JAFMNX010000002">
    <property type="protein sequence ID" value="MBS9721287.1"/>
    <property type="molecule type" value="Genomic_DNA"/>
</dbReference>
<comment type="similarity">
    <text evidence="2 9">Belongs to the membrane fusion protein (MFP) (TC 8.A.1) family.</text>
</comment>
<evidence type="ECO:0000256" key="1">
    <source>
        <dbReference type="ARBA" id="ARBA00004377"/>
    </source>
</evidence>
<dbReference type="PRINTS" id="PR01490">
    <property type="entry name" value="RTXTOXIND"/>
</dbReference>
<dbReference type="Gene3D" id="2.40.30.170">
    <property type="match status" value="1"/>
</dbReference>
<reference evidence="13 14" key="1">
    <citation type="submission" date="2021-03" db="EMBL/GenBank/DDBJ databases">
        <title>Tianweitania aestuarii sp. nov., isolated from a tidal flat.</title>
        <authorList>
            <person name="Park S."/>
            <person name="Yoon J.-H."/>
        </authorList>
    </citation>
    <scope>NUCLEOTIDE SEQUENCE [LARGE SCALE GENOMIC DNA]</scope>
    <source>
        <strain evidence="13 14">BSSL-BM11</strain>
    </source>
</reference>
<feature type="coiled-coil region" evidence="10">
    <location>
        <begin position="256"/>
        <end position="283"/>
    </location>
</feature>
<keyword evidence="6" id="KW-0812">Transmembrane</keyword>
<keyword evidence="10" id="KW-0175">Coiled coil</keyword>
<comment type="subcellular location">
    <subcellularLocation>
        <location evidence="1 9">Cell inner membrane</location>
        <topology evidence="1 9">Single-pass membrane protein</topology>
    </subcellularLocation>
</comment>
<dbReference type="RefSeq" id="WP_213984898.1">
    <property type="nucleotide sequence ID" value="NZ_JAFMNX010000002.1"/>
</dbReference>
<evidence type="ECO:0000313" key="13">
    <source>
        <dbReference type="EMBL" id="MBS9721287.1"/>
    </source>
</evidence>
<proteinExistence type="inferred from homology"/>
<dbReference type="Pfam" id="PF25994">
    <property type="entry name" value="HH_AprE"/>
    <property type="match status" value="1"/>
</dbReference>
<sequence length="438" mass="48234">MNKAPKQPVDGFSPRPFVLAGYVTVALAFGVFGTWASTAPLSSGVAAQGQVVVFSNRKVIQHLEGGIVQEIPVQEGDVVNPGDVLARLEPNQAQGNFDILSQRYNLLRATEARLQAESANLETIEFPADLPLTDNKGEEPLYIRLQHNSFRDRLATKKGQIDILGARIEQLQNEIGGLDAQRKSFSEQASSMVEEIKRMTKGQKGGVVATNQVAQLNRSRIEVEGNLGRIVAETAKVNQTIAETKLQILQINQEFVERASNELREVRDQLNETGERVKQAQDILSRTVIRAPVRGMIQNIQIHTKSGVIRPAEPLMDLIPLDDNLIINARVRPVDIDNVAVGNVAEVRLSAFSSRTTPVIFGTVNVLSQDVVQPDDPRSEPYYVARVQVAEQDVPANIKGRLVPGMPADVIFVGPERTLVQYITKPMRDAFSKGMLEE</sequence>
<gene>
    <name evidence="13" type="ORF">JYU29_11370</name>
</gene>
<evidence type="ECO:0000256" key="4">
    <source>
        <dbReference type="ARBA" id="ARBA00022475"/>
    </source>
</evidence>
<evidence type="ECO:0000256" key="5">
    <source>
        <dbReference type="ARBA" id="ARBA00022519"/>
    </source>
</evidence>